<proteinExistence type="predicted"/>
<organism evidence="1 2">
    <name type="scientific">Lipomyces kononenkoae</name>
    <name type="common">Yeast</name>
    <dbReference type="NCBI Taxonomy" id="34357"/>
    <lineage>
        <taxon>Eukaryota</taxon>
        <taxon>Fungi</taxon>
        <taxon>Dikarya</taxon>
        <taxon>Ascomycota</taxon>
        <taxon>Saccharomycotina</taxon>
        <taxon>Lipomycetes</taxon>
        <taxon>Lipomycetales</taxon>
        <taxon>Lipomycetaceae</taxon>
        <taxon>Lipomyces</taxon>
    </lineage>
</organism>
<comment type="caution">
    <text evidence="1">The sequence shown here is derived from an EMBL/GenBank/DDBJ whole genome shotgun (WGS) entry which is preliminary data.</text>
</comment>
<evidence type="ECO:0000313" key="1">
    <source>
        <dbReference type="EMBL" id="KAK9236826.1"/>
    </source>
</evidence>
<gene>
    <name evidence="1" type="ORF">V1525DRAFT_405781</name>
</gene>
<reference evidence="2" key="1">
    <citation type="journal article" date="2024" name="Front. Bioeng. Biotechnol.">
        <title>Genome-scale model development and genomic sequencing of the oleaginous clade Lipomyces.</title>
        <authorList>
            <person name="Czajka J.J."/>
            <person name="Han Y."/>
            <person name="Kim J."/>
            <person name="Mondo S.J."/>
            <person name="Hofstad B.A."/>
            <person name="Robles A."/>
            <person name="Haridas S."/>
            <person name="Riley R."/>
            <person name="LaButti K."/>
            <person name="Pangilinan J."/>
            <person name="Andreopoulos W."/>
            <person name="Lipzen A."/>
            <person name="Yan J."/>
            <person name="Wang M."/>
            <person name="Ng V."/>
            <person name="Grigoriev I.V."/>
            <person name="Spatafora J.W."/>
            <person name="Magnuson J.K."/>
            <person name="Baker S.E."/>
            <person name="Pomraning K.R."/>
        </authorList>
    </citation>
    <scope>NUCLEOTIDE SEQUENCE [LARGE SCALE GENOMIC DNA]</scope>
    <source>
        <strain evidence="2">CBS 7786</strain>
    </source>
</reference>
<dbReference type="Proteomes" id="UP001433508">
    <property type="component" value="Unassembled WGS sequence"/>
</dbReference>
<protein>
    <submittedName>
        <fullName evidence="1">Uncharacterized protein</fullName>
    </submittedName>
</protein>
<dbReference type="EMBL" id="MU971379">
    <property type="protein sequence ID" value="KAK9236826.1"/>
    <property type="molecule type" value="Genomic_DNA"/>
</dbReference>
<keyword evidence="2" id="KW-1185">Reference proteome</keyword>
<accession>A0ACC3SZN5</accession>
<evidence type="ECO:0000313" key="2">
    <source>
        <dbReference type="Proteomes" id="UP001433508"/>
    </source>
</evidence>
<name>A0ACC3SZN5_LIPKO</name>
<sequence>MSSVEVGTAETTAHDERLQSLDGKRDTETRPAIQLSLAKPTQQHESWDDDFETTTPSADSFLKVTSQIEKSQSAIRLHLRNLRDFAAAASELKSVLSHVADRSELHANGTGGDEHDKLGVADQLLQEAEAIVALAENSDDLSDDVAQSQDSILESEKGRRSAVGRSILQELAILNSQKSGDDRRPAAVDQEVQSAQGAGDDFDFADDAVWEEDWDEEPASPLRQRAAGSRSSNNSLKINFSADALPALIQRTEKLIFELSTALHTDH</sequence>